<reference evidence="2 3" key="1">
    <citation type="submission" date="2023-06" db="EMBL/GenBank/DDBJ databases">
        <title>Five Gram-positive bacteria isolated from mangrove sediments in Shenzhen, Guangdong, China.</title>
        <authorList>
            <person name="Yu S."/>
            <person name="Zheng W."/>
            <person name="Huang Y."/>
        </authorList>
    </citation>
    <scope>NUCLEOTIDE SEQUENCE [LARGE SCALE GENOMIC DNA]</scope>
    <source>
        <strain evidence="2 3">SaN35-3</strain>
    </source>
</reference>
<dbReference type="Pfam" id="PF01584">
    <property type="entry name" value="CheW"/>
    <property type="match status" value="1"/>
</dbReference>
<evidence type="ECO:0000259" key="1">
    <source>
        <dbReference type="PROSITE" id="PS50851"/>
    </source>
</evidence>
<dbReference type="InterPro" id="IPR039315">
    <property type="entry name" value="CheW"/>
</dbReference>
<keyword evidence="3" id="KW-1185">Reference proteome</keyword>
<dbReference type="RefSeq" id="WP_226540083.1">
    <property type="nucleotide sequence ID" value="NZ_CP129013.1"/>
</dbReference>
<dbReference type="InterPro" id="IPR036061">
    <property type="entry name" value="CheW-like_dom_sf"/>
</dbReference>
<dbReference type="PANTHER" id="PTHR22617">
    <property type="entry name" value="CHEMOTAXIS SENSOR HISTIDINE KINASE-RELATED"/>
    <property type="match status" value="1"/>
</dbReference>
<name>A0ABY9JWU4_9BACI</name>
<evidence type="ECO:0000313" key="2">
    <source>
        <dbReference type="EMBL" id="WLR43856.1"/>
    </source>
</evidence>
<dbReference type="PANTHER" id="PTHR22617:SF23">
    <property type="entry name" value="CHEMOTAXIS PROTEIN CHEW"/>
    <property type="match status" value="1"/>
</dbReference>
<dbReference type="SUPFAM" id="SSF50341">
    <property type="entry name" value="CheW-like"/>
    <property type="match status" value="1"/>
</dbReference>
<sequence length="154" mass="17397">MEKAIVFFSGDEKYALSIDDIVTIENSLQVVSGANFPSFIRGITNMRNEVVPVIDINVVFNKEKIDDANQKIIVSKMNQHELIGLLVEETRDIISVTNDMVKPLNKNLFQSVPYFTDIILHDDSLITHLNVSNLVDSLPHFAEVKEQLLEVTIN</sequence>
<gene>
    <name evidence="2" type="ORF">LC087_06965</name>
</gene>
<dbReference type="Gene3D" id="2.40.50.180">
    <property type="entry name" value="CheA-289, Domain 4"/>
    <property type="match status" value="1"/>
</dbReference>
<accession>A0ABY9JWU4</accession>
<dbReference type="PROSITE" id="PS50851">
    <property type="entry name" value="CHEW"/>
    <property type="match status" value="1"/>
</dbReference>
<protein>
    <submittedName>
        <fullName evidence="2">Chemotaxis protein CheW</fullName>
    </submittedName>
</protein>
<feature type="domain" description="CheW-like" evidence="1">
    <location>
        <begin position="1"/>
        <end position="140"/>
    </location>
</feature>
<dbReference type="Proteomes" id="UP001197974">
    <property type="component" value="Chromosome"/>
</dbReference>
<evidence type="ECO:0000313" key="3">
    <source>
        <dbReference type="Proteomes" id="UP001197974"/>
    </source>
</evidence>
<proteinExistence type="predicted"/>
<dbReference type="EMBL" id="CP129013">
    <property type="protein sequence ID" value="WLR43856.1"/>
    <property type="molecule type" value="Genomic_DNA"/>
</dbReference>
<dbReference type="SMART" id="SM00260">
    <property type="entry name" value="CheW"/>
    <property type="match status" value="1"/>
</dbReference>
<organism evidence="2 3">
    <name type="scientific">Bacillus carboniphilus</name>
    <dbReference type="NCBI Taxonomy" id="86663"/>
    <lineage>
        <taxon>Bacteria</taxon>
        <taxon>Bacillati</taxon>
        <taxon>Bacillota</taxon>
        <taxon>Bacilli</taxon>
        <taxon>Bacillales</taxon>
        <taxon>Bacillaceae</taxon>
        <taxon>Bacillus</taxon>
    </lineage>
</organism>
<dbReference type="InterPro" id="IPR002545">
    <property type="entry name" value="CheW-lke_dom"/>
</dbReference>
<dbReference type="Gene3D" id="2.30.30.40">
    <property type="entry name" value="SH3 Domains"/>
    <property type="match status" value="1"/>
</dbReference>